<protein>
    <submittedName>
        <fullName evidence="1">Uncharacterized protein</fullName>
    </submittedName>
</protein>
<accession>A0AA88JI54</accession>
<comment type="caution">
    <text evidence="1">The sequence shown here is derived from an EMBL/GenBank/DDBJ whole genome shotgun (WGS) entry which is preliminary data.</text>
</comment>
<dbReference type="Proteomes" id="UP001187192">
    <property type="component" value="Unassembled WGS sequence"/>
</dbReference>
<organism evidence="1 2">
    <name type="scientific">Ficus carica</name>
    <name type="common">Common fig</name>
    <dbReference type="NCBI Taxonomy" id="3494"/>
    <lineage>
        <taxon>Eukaryota</taxon>
        <taxon>Viridiplantae</taxon>
        <taxon>Streptophyta</taxon>
        <taxon>Embryophyta</taxon>
        <taxon>Tracheophyta</taxon>
        <taxon>Spermatophyta</taxon>
        <taxon>Magnoliopsida</taxon>
        <taxon>eudicotyledons</taxon>
        <taxon>Gunneridae</taxon>
        <taxon>Pentapetalae</taxon>
        <taxon>rosids</taxon>
        <taxon>fabids</taxon>
        <taxon>Rosales</taxon>
        <taxon>Moraceae</taxon>
        <taxon>Ficeae</taxon>
        <taxon>Ficus</taxon>
    </lineage>
</organism>
<name>A0AA88JI54_FICCA</name>
<gene>
    <name evidence="1" type="ORF">TIFTF001_056826</name>
</gene>
<evidence type="ECO:0000313" key="1">
    <source>
        <dbReference type="EMBL" id="GMN75260.1"/>
    </source>
</evidence>
<dbReference type="AlphaFoldDB" id="A0AA88JI54"/>
<dbReference type="EMBL" id="BTGU01022281">
    <property type="protein sequence ID" value="GMN75260.1"/>
    <property type="molecule type" value="Genomic_DNA"/>
</dbReference>
<keyword evidence="2" id="KW-1185">Reference proteome</keyword>
<proteinExistence type="predicted"/>
<evidence type="ECO:0000313" key="2">
    <source>
        <dbReference type="Proteomes" id="UP001187192"/>
    </source>
</evidence>
<reference evidence="1" key="1">
    <citation type="submission" date="2023-07" db="EMBL/GenBank/DDBJ databases">
        <title>draft genome sequence of fig (Ficus carica).</title>
        <authorList>
            <person name="Takahashi T."/>
            <person name="Nishimura K."/>
        </authorList>
    </citation>
    <scope>NUCLEOTIDE SEQUENCE</scope>
</reference>
<sequence>MDLATPNLFSSDNTDCILLSGRETLLHFQFGATL</sequence>